<reference evidence="4" key="1">
    <citation type="submission" date="2020-04" db="EMBL/GenBank/DDBJ databases">
        <title>Nitratireductor sp. nov. isolated from mangrove soil.</title>
        <authorList>
            <person name="Ye Y."/>
        </authorList>
    </citation>
    <scope>NUCLEOTIDE SEQUENCE</scope>
    <source>
        <strain evidence="4">SY7</strain>
    </source>
</reference>
<name>A0A5B8KZV9_9HYPH</name>
<dbReference type="Pfam" id="PF13547">
    <property type="entry name" value="GTA_TIM"/>
    <property type="match status" value="1"/>
</dbReference>
<dbReference type="InterPro" id="IPR032876">
    <property type="entry name" value="J_dom"/>
</dbReference>
<evidence type="ECO:0000259" key="3">
    <source>
        <dbReference type="Pfam" id="PF23666"/>
    </source>
</evidence>
<evidence type="ECO:0000259" key="2">
    <source>
        <dbReference type="Pfam" id="PF13550"/>
    </source>
</evidence>
<organism evidence="4 5">
    <name type="scientific">Nitratireductor mangrovi</name>
    <dbReference type="NCBI Taxonomy" id="2599600"/>
    <lineage>
        <taxon>Bacteria</taxon>
        <taxon>Pseudomonadati</taxon>
        <taxon>Pseudomonadota</taxon>
        <taxon>Alphaproteobacteria</taxon>
        <taxon>Hyphomicrobiales</taxon>
        <taxon>Phyllobacteriaceae</taxon>
        <taxon>Nitratireductor</taxon>
    </lineage>
</organism>
<dbReference type="InterPro" id="IPR025195">
    <property type="entry name" value="GTA_TIM_dom"/>
</dbReference>
<gene>
    <name evidence="4" type="ORF">FQ775_12475</name>
</gene>
<proteinExistence type="predicted"/>
<dbReference type="SUPFAM" id="SSF51445">
    <property type="entry name" value="(Trans)glycosidases"/>
    <property type="match status" value="1"/>
</dbReference>
<evidence type="ECO:0000259" key="1">
    <source>
        <dbReference type="Pfam" id="PF13547"/>
    </source>
</evidence>
<dbReference type="CDD" id="cd19607">
    <property type="entry name" value="GTA_TIM-barrel-like"/>
    <property type="match status" value="1"/>
</dbReference>
<feature type="domain" description="GTA TIM-barrel-like" evidence="1">
    <location>
        <begin position="427"/>
        <end position="731"/>
    </location>
</feature>
<dbReference type="Gene3D" id="3.20.20.80">
    <property type="entry name" value="Glycosidases"/>
    <property type="match status" value="1"/>
</dbReference>
<evidence type="ECO:0000313" key="4">
    <source>
        <dbReference type="EMBL" id="QDZ01126.1"/>
    </source>
</evidence>
<dbReference type="KEGG" id="niy:FQ775_12475"/>
<dbReference type="InterPro" id="IPR056490">
    <property type="entry name" value="Rcc01698_C"/>
</dbReference>
<keyword evidence="5" id="KW-1185">Reference proteome</keyword>
<dbReference type="EMBL" id="CP042301">
    <property type="protein sequence ID" value="QDZ01126.1"/>
    <property type="molecule type" value="Genomic_DNA"/>
</dbReference>
<dbReference type="RefSeq" id="WP_146299771.1">
    <property type="nucleotide sequence ID" value="NZ_CP042301.2"/>
</dbReference>
<feature type="domain" description="Rcc01698-like C-terminal" evidence="3">
    <location>
        <begin position="1041"/>
        <end position="1140"/>
    </location>
</feature>
<dbReference type="Pfam" id="PF23666">
    <property type="entry name" value="Rcc01698_C"/>
    <property type="match status" value="1"/>
</dbReference>
<accession>A0A5B8KZV9</accession>
<sequence>MATLLLQAAGAYLGGFLGATGVTIGTAAGALAGYTIDQWLIGSTRTLEGPRLKTAPPFSAEDGAPVPRLYGTARMSGTLIWATRFEETRTSERQGAKGGPKVNSYHYHANAAFALCEGEIAHVRRVWADGRELDLSNITLRVYRGEADQQPDPLIEAKQGAGNAPAYRGIAYVVFERLALEDYGNRLPQLQFEVIRPVGELHRQVRAVALIPGSTEFGYAPGEVTSSEQVGTASLVNRHSLFGETDLTASIDELQAICPNLTHVALVVTWFGNDLRAGECRIRPAVTDPAIESASEPWQVAGFGPQDADVVTQDDGRSAYGGSPSDQSVLQAIAELKARGLEVTLYPFIMMDIAAGNGLPDPYGGTAQAAYPWRGRITCHPAAGQPGSADKTAAAREQAQAFAGAAQPEEFSWGGGNVVFSGDPEDWGYRRFVLHYAALAEAAGGVDAFLIGSELRGLTTIRDDNDAFPVVEMLAELAGEVRGMLGPGTKLSYGADWSEYFGYRPADGSGDVYFHLDLLWAHPAIDAVGIDNYMPLADWRDADTDGSNPDGAAGPYDAAALRAGITGGEGFDWCYPTEEDRRDRARLAITDGTHGKPWVYRYKDIQSWWANQHFDRPGGVEDPAPTAWVPQSKPIWFTELGCPACDKGPNQPNVFVDPKSSESALPHFSSGGRSDLAQHRFLRAHLDHWDEESASFEPTANPISPVYGGRMVDAERCYLWAWDTRPFPAFPLARDVWGDAGNWPLGHWLNGRLANPTVGDLVNAVLADHGLPAANVLGASGSLVGYVATEPVAPRANLDELAEIFGLSGFETADGLVFRSIGEVHGAAAEPPELVAGDTEPVRTVMREPAHELPGETLLAYRDPFRDYRPATARSARPGVASRQETLRFSGYLEEGAATALVADWHRRRWRARETIEFMLPASDRSVAPGSLIALPPPVPSGEYVVTEIDEGVIRRITARRIERRPATPELPGRADTAARLPEPTPKPLVHLLDLPTVGSVDKPHAHLRIAVWARPWRSMIVYASAEETGFEERGRLSRPAVAGELTAALAAGPLGRPDRANIVRVRLFGGELASVSQLSLLNGANVAAVRSASGVWEVLQFRDAVETSANEWALSELLRGQLGTQDATISGAPAGAPFVLLDEAVQAAGLRAHEAGLVLNWRVGPSGGALGGGQFATLTVAGGVRAALPLSPVHLRAQHLSSGDVDISWTRRGRLAADSWESAEIPLGEEAEAYVVEVRDLAGTLIRSVDVTAPRWTYTAADVASDFAELPATVDILVRQKKSPTGTAGLAAVLRTEIA</sequence>
<dbReference type="Proteomes" id="UP000321389">
    <property type="component" value="Chromosome"/>
</dbReference>
<dbReference type="Pfam" id="PF13550">
    <property type="entry name" value="Phage-tail_3"/>
    <property type="match status" value="1"/>
</dbReference>
<feature type="domain" description="Tip attachment protein J" evidence="2">
    <location>
        <begin position="790"/>
        <end position="950"/>
    </location>
</feature>
<dbReference type="OrthoDB" id="8445115at2"/>
<evidence type="ECO:0000313" key="5">
    <source>
        <dbReference type="Proteomes" id="UP000321389"/>
    </source>
</evidence>
<protein>
    <submittedName>
        <fullName evidence="4">Host specificity protein</fullName>
    </submittedName>
</protein>
<dbReference type="InterPro" id="IPR017853">
    <property type="entry name" value="GH"/>
</dbReference>